<sequence>AGIPIPGFSRAGLGQWLEGMGISNGWLNVNACDAGVGLFAVAEGSADLMQAFSGTLDMGAWTFVDTFVEGGVEVVLGCWLENPFLLAGGIENVLAGVVSAWKTFSVYVDPQSFFGASLTSALIGLTVGYGIAGQSPSEALTTALRIGVIGGLFSVSAAFGFGAIGGLLACLAGRALARRHQMAADRLLTVDATSLGLLLEELERGSPDFPVFLRSLEGRLLVVTARSLPEDQPALEQACLRLPCEADGLVGSCWSLRADGKGLHLLTAPRQELFPTAFSGL</sequence>
<feature type="non-terminal residue" evidence="2">
    <location>
        <position position="1"/>
    </location>
</feature>
<accession>A0A842HG84</accession>
<gene>
    <name evidence="2" type="ORF">H5P28_14235</name>
</gene>
<keyword evidence="1" id="KW-0812">Transmembrane</keyword>
<dbReference type="Proteomes" id="UP000546464">
    <property type="component" value="Unassembled WGS sequence"/>
</dbReference>
<feature type="transmembrane region" description="Helical" evidence="1">
    <location>
        <begin position="113"/>
        <end position="132"/>
    </location>
</feature>
<proteinExistence type="predicted"/>
<dbReference type="RefSeq" id="WP_185676384.1">
    <property type="nucleotide sequence ID" value="NZ_JACHVB010000038.1"/>
</dbReference>
<keyword evidence="1" id="KW-0472">Membrane</keyword>
<dbReference type="EMBL" id="JACHVB010000038">
    <property type="protein sequence ID" value="MBC2595422.1"/>
    <property type="molecule type" value="Genomic_DNA"/>
</dbReference>
<comment type="caution">
    <text evidence="2">The sequence shown here is derived from an EMBL/GenBank/DDBJ whole genome shotgun (WGS) entry which is preliminary data.</text>
</comment>
<protein>
    <submittedName>
        <fullName evidence="2">Uncharacterized protein</fullName>
    </submittedName>
</protein>
<keyword evidence="1" id="KW-1133">Transmembrane helix</keyword>
<name>A0A842HG84_9BACT</name>
<reference evidence="2 3" key="1">
    <citation type="submission" date="2020-07" db="EMBL/GenBank/DDBJ databases">
        <authorList>
            <person name="Feng X."/>
        </authorList>
    </citation>
    <scope>NUCLEOTIDE SEQUENCE [LARGE SCALE GENOMIC DNA]</scope>
    <source>
        <strain evidence="2 3">JCM31066</strain>
    </source>
</reference>
<evidence type="ECO:0000313" key="2">
    <source>
        <dbReference type="EMBL" id="MBC2595422.1"/>
    </source>
</evidence>
<evidence type="ECO:0000256" key="1">
    <source>
        <dbReference type="SAM" id="Phobius"/>
    </source>
</evidence>
<organism evidence="2 3">
    <name type="scientific">Ruficoccus amylovorans</name>
    <dbReference type="NCBI Taxonomy" id="1804625"/>
    <lineage>
        <taxon>Bacteria</taxon>
        <taxon>Pseudomonadati</taxon>
        <taxon>Verrucomicrobiota</taxon>
        <taxon>Opitutia</taxon>
        <taxon>Puniceicoccales</taxon>
        <taxon>Cerasicoccaceae</taxon>
        <taxon>Ruficoccus</taxon>
    </lineage>
</organism>
<dbReference type="AlphaFoldDB" id="A0A842HG84"/>
<feature type="transmembrane region" description="Helical" evidence="1">
    <location>
        <begin position="144"/>
        <end position="172"/>
    </location>
</feature>
<keyword evidence="3" id="KW-1185">Reference proteome</keyword>
<evidence type="ECO:0000313" key="3">
    <source>
        <dbReference type="Proteomes" id="UP000546464"/>
    </source>
</evidence>